<name>A0A2T0VE68_9MICO</name>
<dbReference type="Proteomes" id="UP000237983">
    <property type="component" value="Unassembled WGS sequence"/>
</dbReference>
<proteinExistence type="predicted"/>
<accession>A0A2T0VE68</accession>
<dbReference type="AlphaFoldDB" id="A0A2T0VE68"/>
<reference evidence="1 2" key="1">
    <citation type="submission" date="2018-03" db="EMBL/GenBank/DDBJ databases">
        <title>Genomic Encyclopedia of Type Strains, Phase III (KMG-III): the genomes of soil and plant-associated and newly described type strains.</title>
        <authorList>
            <person name="Whitman W."/>
        </authorList>
    </citation>
    <scope>NUCLEOTIDE SEQUENCE [LARGE SCALE GENOMIC DNA]</scope>
    <source>
        <strain evidence="1 2">CGMCC 1.12484</strain>
    </source>
</reference>
<protein>
    <submittedName>
        <fullName evidence="1">Uncharacterized protein</fullName>
    </submittedName>
</protein>
<keyword evidence="2" id="KW-1185">Reference proteome</keyword>
<organism evidence="1 2">
    <name type="scientific">Glaciihabitans tibetensis</name>
    <dbReference type="NCBI Taxonomy" id="1266600"/>
    <lineage>
        <taxon>Bacteria</taxon>
        <taxon>Bacillati</taxon>
        <taxon>Actinomycetota</taxon>
        <taxon>Actinomycetes</taxon>
        <taxon>Micrococcales</taxon>
        <taxon>Microbacteriaceae</taxon>
        <taxon>Glaciihabitans</taxon>
    </lineage>
</organism>
<comment type="caution">
    <text evidence="1">The sequence shown here is derived from an EMBL/GenBank/DDBJ whole genome shotgun (WGS) entry which is preliminary data.</text>
</comment>
<sequence>MVVTISDVRSVNFLLFVRSTWRLNTTGSYGPPTHLPLVATFGMFPQVDSIASFT</sequence>
<evidence type="ECO:0000313" key="2">
    <source>
        <dbReference type="Proteomes" id="UP000237983"/>
    </source>
</evidence>
<dbReference type="EMBL" id="PVTL01000004">
    <property type="protein sequence ID" value="PRY68464.1"/>
    <property type="molecule type" value="Genomic_DNA"/>
</dbReference>
<evidence type="ECO:0000313" key="1">
    <source>
        <dbReference type="EMBL" id="PRY68464.1"/>
    </source>
</evidence>
<gene>
    <name evidence="1" type="ORF">B0I08_104166</name>
</gene>